<dbReference type="Pfam" id="PF05651">
    <property type="entry name" value="Diacid_rec"/>
    <property type="match status" value="1"/>
</dbReference>
<sequence>MHFLSFELAQEIVERTMKILNKNINVMNEEGIIIGSGEKKGSINGSGTRSGAVLQIPRTVIVLKLQEELAVISTLIFGVFQLFG</sequence>
<dbReference type="AlphaFoldDB" id="A0A800NE81"/>
<evidence type="ECO:0000313" key="3">
    <source>
        <dbReference type="Proteomes" id="UP000465778"/>
    </source>
</evidence>
<feature type="domain" description="Putative sugar diacid recognition" evidence="1">
    <location>
        <begin position="5"/>
        <end position="40"/>
    </location>
</feature>
<evidence type="ECO:0000313" key="2">
    <source>
        <dbReference type="EMBL" id="KAF0825236.1"/>
    </source>
</evidence>
<evidence type="ECO:0000259" key="1">
    <source>
        <dbReference type="Pfam" id="PF05651"/>
    </source>
</evidence>
<dbReference type="InterPro" id="IPR008599">
    <property type="entry name" value="Diacid_rec"/>
</dbReference>
<reference evidence="2 3" key="1">
    <citation type="journal article" date="2020" name="G3 (Bethesda)">
        <title>Whole Genome Sequencing and Comparative Genomics of Two Nematicidal Bacillus Strains Reveals a Wide Range of Possible Virulence Factors.</title>
        <authorList>
            <person name="Susic N."/>
            <person name="Janezic S."/>
            <person name="Rupnik M."/>
            <person name="Geric Stare B."/>
        </authorList>
    </citation>
    <scope>NUCLEOTIDE SEQUENCE [LARGE SCALE GENOMIC DNA]</scope>
    <source>
        <strain evidence="2 3">I-1582</strain>
    </source>
</reference>
<gene>
    <name evidence="2" type="ORF">KIS1582_1023</name>
</gene>
<name>A0A800NE81_CYTFI</name>
<dbReference type="EMBL" id="VDEM01000006">
    <property type="protein sequence ID" value="KAF0825236.1"/>
    <property type="molecule type" value="Genomic_DNA"/>
</dbReference>
<organism evidence="2 3">
    <name type="scientific">Cytobacillus firmus</name>
    <name type="common">Bacillus firmus</name>
    <dbReference type="NCBI Taxonomy" id="1399"/>
    <lineage>
        <taxon>Bacteria</taxon>
        <taxon>Bacillati</taxon>
        <taxon>Bacillota</taxon>
        <taxon>Bacilli</taxon>
        <taxon>Bacillales</taxon>
        <taxon>Bacillaceae</taxon>
        <taxon>Cytobacillus</taxon>
    </lineage>
</organism>
<protein>
    <submittedName>
        <fullName evidence="2">Sugar diacid utilization regulator SdaR</fullName>
    </submittedName>
</protein>
<dbReference type="Proteomes" id="UP000465778">
    <property type="component" value="Unassembled WGS sequence"/>
</dbReference>
<proteinExistence type="predicted"/>
<accession>A0A800NE81</accession>
<comment type="caution">
    <text evidence="2">The sequence shown here is derived from an EMBL/GenBank/DDBJ whole genome shotgun (WGS) entry which is preliminary data.</text>
</comment>